<evidence type="ECO:0000256" key="1">
    <source>
        <dbReference type="ARBA" id="ARBA00007099"/>
    </source>
</evidence>
<protein>
    <submittedName>
        <fullName evidence="3">Uncharacterized protein</fullName>
    </submittedName>
</protein>
<evidence type="ECO:0000256" key="2">
    <source>
        <dbReference type="SAM" id="MobiDB-lite"/>
    </source>
</evidence>
<feature type="compositionally biased region" description="Polar residues" evidence="2">
    <location>
        <begin position="165"/>
        <end position="175"/>
    </location>
</feature>
<dbReference type="EMBL" id="CAXITT010000300">
    <property type="protein sequence ID" value="CAL1538492.1"/>
    <property type="molecule type" value="Genomic_DNA"/>
</dbReference>
<gene>
    <name evidence="3" type="ORF">GSLYS_00012313001</name>
</gene>
<evidence type="ECO:0000313" key="4">
    <source>
        <dbReference type="Proteomes" id="UP001497497"/>
    </source>
</evidence>
<comment type="similarity">
    <text evidence="1">Belongs to the UPF0489 family.</text>
</comment>
<dbReference type="PANTHER" id="PTHR13225:SF3">
    <property type="entry name" value="UPF0489 PROTEIN C5ORF22"/>
    <property type="match status" value="1"/>
</dbReference>
<feature type="region of interest" description="Disordered" evidence="2">
    <location>
        <begin position="165"/>
        <end position="189"/>
    </location>
</feature>
<dbReference type="PANTHER" id="PTHR13225">
    <property type="entry name" value="MISEXPRESSION SUPPRESSOR OF RAS 6"/>
    <property type="match status" value="1"/>
</dbReference>
<dbReference type="Proteomes" id="UP001497497">
    <property type="component" value="Unassembled WGS sequence"/>
</dbReference>
<dbReference type="InterPro" id="IPR024131">
    <property type="entry name" value="UPF0489"/>
</dbReference>
<proteinExistence type="inferred from homology"/>
<comment type="caution">
    <text evidence="3">The sequence shown here is derived from an EMBL/GenBank/DDBJ whole genome shotgun (WGS) entry which is preliminary data.</text>
</comment>
<evidence type="ECO:0000313" key="3">
    <source>
        <dbReference type="EMBL" id="CAL1538492.1"/>
    </source>
</evidence>
<reference evidence="3 4" key="1">
    <citation type="submission" date="2024-04" db="EMBL/GenBank/DDBJ databases">
        <authorList>
            <consortium name="Genoscope - CEA"/>
            <person name="William W."/>
        </authorList>
    </citation>
    <scope>NUCLEOTIDE SEQUENCE [LARGE SCALE GENOMIC DNA]</scope>
</reference>
<sequence length="419" mass="47859">MLISMYKLRKSESLPVHIVEQHNDVVPFIHRAIASKLLPFHDIAIIHLDSHPDLLLPINLDADTVFKPQELNEALSIENWLLPLTYAKHLNHIVWVKPPWAHQIQASEQSFTIGKCLESGKVRLSCKENYFLTDGLFCPPQELKDSCEVKLTVVEMLPEKWYDTDTSCTSSSAPQAQRRLNDGHQQEESQAVFSTPERWAVLLKDQLLDKPYILDVDLDFFSTANPFKNLLGHEEERALRNLYHYPALQDTSDETVITFTKTREKQINELENIFTELEINLGTKRNHPCKVSVDDLTAMDVIGKSSLDIKQKDDLVLLCNSLLLNPAYREIPFIQLHDFGCTLDDTELPHHISTPPEVHALHSAFKKVLEVLPRPTVVTISRSSTDGYCPVETVDVYQNDVLKLLENLYGSLKISEDYE</sequence>
<dbReference type="Pfam" id="PF12640">
    <property type="entry name" value="UPF0489"/>
    <property type="match status" value="1"/>
</dbReference>
<organism evidence="3 4">
    <name type="scientific">Lymnaea stagnalis</name>
    <name type="common">Great pond snail</name>
    <name type="synonym">Helix stagnalis</name>
    <dbReference type="NCBI Taxonomy" id="6523"/>
    <lineage>
        <taxon>Eukaryota</taxon>
        <taxon>Metazoa</taxon>
        <taxon>Spiralia</taxon>
        <taxon>Lophotrochozoa</taxon>
        <taxon>Mollusca</taxon>
        <taxon>Gastropoda</taxon>
        <taxon>Heterobranchia</taxon>
        <taxon>Euthyneura</taxon>
        <taxon>Panpulmonata</taxon>
        <taxon>Hygrophila</taxon>
        <taxon>Lymnaeoidea</taxon>
        <taxon>Lymnaeidae</taxon>
        <taxon>Lymnaea</taxon>
    </lineage>
</organism>
<name>A0AAV2HWB1_LYMST</name>
<keyword evidence="4" id="KW-1185">Reference proteome</keyword>
<dbReference type="AlphaFoldDB" id="A0AAV2HWB1"/>
<accession>A0AAV2HWB1</accession>